<keyword evidence="2" id="KW-1185">Reference proteome</keyword>
<sequence length="139" mass="16394">MNIQSLPLEFELAASQIAAQHYNAARYKLISTISSNSINIEFQGYFTEKFDPRNRPEPNPTDKFYRNEKIDFTLFYSYNRLSLSGRWRSAILSVEYTANNGYTWINEDGEEITRPYPDGEKFEIIMAQLYPLLQQYFTF</sequence>
<dbReference type="RefSeq" id="WP_039741427.1">
    <property type="nucleotide sequence ID" value="NZ_JTCM02000065.1"/>
</dbReference>
<evidence type="ECO:0000313" key="1">
    <source>
        <dbReference type="EMBL" id="NEU75311.1"/>
    </source>
</evidence>
<gene>
    <name evidence="1" type="ORF">PI95_022830</name>
</gene>
<organism evidence="1 2">
    <name type="scientific">Hassallia byssoidea VB512170</name>
    <dbReference type="NCBI Taxonomy" id="1304833"/>
    <lineage>
        <taxon>Bacteria</taxon>
        <taxon>Bacillati</taxon>
        <taxon>Cyanobacteriota</taxon>
        <taxon>Cyanophyceae</taxon>
        <taxon>Nostocales</taxon>
        <taxon>Tolypothrichaceae</taxon>
        <taxon>Hassallia</taxon>
    </lineage>
</organism>
<evidence type="ECO:0000313" key="2">
    <source>
        <dbReference type="Proteomes" id="UP000031549"/>
    </source>
</evidence>
<reference evidence="1 2" key="1">
    <citation type="journal article" date="2015" name="Genome Announc.">
        <title>Draft Genome Sequence of Cyanobacterium Hassallia byssoidea Strain VB512170, Isolated from Monuments in India.</title>
        <authorList>
            <person name="Singh D."/>
            <person name="Chandrababunaidu M.M."/>
            <person name="Panda A."/>
            <person name="Sen D."/>
            <person name="Bhattacharyya S."/>
            <person name="Adhikary S.P."/>
            <person name="Tripathy S."/>
        </authorList>
    </citation>
    <scope>NUCLEOTIDE SEQUENCE [LARGE SCALE GENOMIC DNA]</scope>
    <source>
        <strain evidence="1 2">VB512170</strain>
    </source>
</reference>
<dbReference type="Proteomes" id="UP000031549">
    <property type="component" value="Unassembled WGS sequence"/>
</dbReference>
<proteinExistence type="predicted"/>
<dbReference type="EMBL" id="JTCM02000065">
    <property type="protein sequence ID" value="NEU75311.1"/>
    <property type="molecule type" value="Genomic_DNA"/>
</dbReference>
<dbReference type="AlphaFoldDB" id="A0A846HFX0"/>
<accession>A0A846HFX0</accession>
<protein>
    <submittedName>
        <fullName evidence="1">Uncharacterized protein</fullName>
    </submittedName>
</protein>
<comment type="caution">
    <text evidence="1">The sequence shown here is derived from an EMBL/GenBank/DDBJ whole genome shotgun (WGS) entry which is preliminary data.</text>
</comment>
<name>A0A846HFX0_9CYAN</name>